<name>A0AAW2Y5E6_9LAMI</name>
<evidence type="ECO:0000313" key="1">
    <source>
        <dbReference type="EMBL" id="KAL0461057.1"/>
    </source>
</evidence>
<organism evidence="1">
    <name type="scientific">Sesamum latifolium</name>
    <dbReference type="NCBI Taxonomy" id="2727402"/>
    <lineage>
        <taxon>Eukaryota</taxon>
        <taxon>Viridiplantae</taxon>
        <taxon>Streptophyta</taxon>
        <taxon>Embryophyta</taxon>
        <taxon>Tracheophyta</taxon>
        <taxon>Spermatophyta</taxon>
        <taxon>Magnoliopsida</taxon>
        <taxon>eudicotyledons</taxon>
        <taxon>Gunneridae</taxon>
        <taxon>Pentapetalae</taxon>
        <taxon>asterids</taxon>
        <taxon>lamiids</taxon>
        <taxon>Lamiales</taxon>
        <taxon>Pedaliaceae</taxon>
        <taxon>Sesamum</taxon>
    </lineage>
</organism>
<keyword evidence="1" id="KW-0418">Kinase</keyword>
<dbReference type="AlphaFoldDB" id="A0AAW2Y5E6"/>
<reference evidence="1" key="1">
    <citation type="submission" date="2020-06" db="EMBL/GenBank/DDBJ databases">
        <authorList>
            <person name="Li T."/>
            <person name="Hu X."/>
            <person name="Zhang T."/>
            <person name="Song X."/>
            <person name="Zhang H."/>
            <person name="Dai N."/>
            <person name="Sheng W."/>
            <person name="Hou X."/>
            <person name="Wei L."/>
        </authorList>
    </citation>
    <scope>NUCLEOTIDE SEQUENCE</scope>
    <source>
        <strain evidence="1">KEN1</strain>
        <tissue evidence="1">Leaf</tissue>
    </source>
</reference>
<sequence>MEYSSGPLEELENRPFSASGLVESGVALPIRHGNRSGPLRTIRSNRSFYRLQGSMSEHGGLLGKRAWNDNEYEGSL</sequence>
<comment type="caution">
    <text evidence="1">The sequence shown here is derived from an EMBL/GenBank/DDBJ whole genome shotgun (WGS) entry which is preliminary data.</text>
</comment>
<accession>A0AAW2Y5E6</accession>
<dbReference type="EMBL" id="JACGWN010000002">
    <property type="protein sequence ID" value="KAL0461057.1"/>
    <property type="molecule type" value="Genomic_DNA"/>
</dbReference>
<gene>
    <name evidence="1" type="ORF">Slati_0732900</name>
</gene>
<keyword evidence="1" id="KW-0675">Receptor</keyword>
<dbReference type="GO" id="GO:0016301">
    <property type="term" value="F:kinase activity"/>
    <property type="evidence" value="ECO:0007669"/>
    <property type="project" value="UniProtKB-KW"/>
</dbReference>
<proteinExistence type="predicted"/>
<protein>
    <submittedName>
        <fullName evidence="1">Receptor-like serine/threonine-protein kinase ALE2</fullName>
    </submittedName>
</protein>
<reference evidence="1" key="2">
    <citation type="journal article" date="2024" name="Plant">
        <title>Genomic evolution and insights into agronomic trait innovations of Sesamum species.</title>
        <authorList>
            <person name="Miao H."/>
            <person name="Wang L."/>
            <person name="Qu L."/>
            <person name="Liu H."/>
            <person name="Sun Y."/>
            <person name="Le M."/>
            <person name="Wang Q."/>
            <person name="Wei S."/>
            <person name="Zheng Y."/>
            <person name="Lin W."/>
            <person name="Duan Y."/>
            <person name="Cao H."/>
            <person name="Xiong S."/>
            <person name="Wang X."/>
            <person name="Wei L."/>
            <person name="Li C."/>
            <person name="Ma Q."/>
            <person name="Ju M."/>
            <person name="Zhao R."/>
            <person name="Li G."/>
            <person name="Mu C."/>
            <person name="Tian Q."/>
            <person name="Mei H."/>
            <person name="Zhang T."/>
            <person name="Gao T."/>
            <person name="Zhang H."/>
        </authorList>
    </citation>
    <scope>NUCLEOTIDE SEQUENCE</scope>
    <source>
        <strain evidence="1">KEN1</strain>
    </source>
</reference>
<keyword evidence="1" id="KW-0808">Transferase</keyword>